<reference evidence="1 2" key="1">
    <citation type="submission" date="2016-09" db="EMBL/GenBank/DDBJ databases">
        <title>Genomic Taxonomy of the Vibrionaceae.</title>
        <authorList>
            <person name="Gonzalez-Castillo A."/>
            <person name="Gomez-Gil B."/>
            <person name="Enciso-Ibarra K."/>
        </authorList>
    </citation>
    <scope>NUCLEOTIDE SEQUENCE [LARGE SCALE GENOMIC DNA]</scope>
    <source>
        <strain evidence="1 2">CAIM 703</strain>
    </source>
</reference>
<dbReference type="RefSeq" id="WP_075706511.1">
    <property type="nucleotide sequence ID" value="NZ_MJMJ01000004.1"/>
</dbReference>
<proteinExistence type="predicted"/>
<dbReference type="EMBL" id="MJMJ01000004">
    <property type="protein sequence ID" value="OLQ92349.1"/>
    <property type="molecule type" value="Genomic_DNA"/>
</dbReference>
<dbReference type="AlphaFoldDB" id="A0A1Q9HNE9"/>
<accession>A0A1Q9HNE9</accession>
<comment type="caution">
    <text evidence="1">The sequence shown here is derived from an EMBL/GenBank/DDBJ whole genome shotgun (WGS) entry which is preliminary data.</text>
</comment>
<dbReference type="SUPFAM" id="SSF52833">
    <property type="entry name" value="Thioredoxin-like"/>
    <property type="match status" value="1"/>
</dbReference>
<name>A0A1Q9HNE9_9VIBR</name>
<evidence type="ECO:0000313" key="2">
    <source>
        <dbReference type="Proteomes" id="UP000186313"/>
    </source>
</evidence>
<dbReference type="Pfam" id="PF13743">
    <property type="entry name" value="Thioredoxin_5"/>
    <property type="match status" value="1"/>
</dbReference>
<dbReference type="PANTHER" id="PTHR13887:SF54">
    <property type="entry name" value="DSBA FAMILY PROTEIN"/>
    <property type="match status" value="1"/>
</dbReference>
<gene>
    <name evidence="1" type="ORF">BIY22_16180</name>
</gene>
<evidence type="ECO:0000313" key="1">
    <source>
        <dbReference type="EMBL" id="OLQ92349.1"/>
    </source>
</evidence>
<dbReference type="CDD" id="cd03025">
    <property type="entry name" value="DsbA_FrnE_like"/>
    <property type="match status" value="1"/>
</dbReference>
<dbReference type="Gene3D" id="3.40.30.10">
    <property type="entry name" value="Glutaredoxin"/>
    <property type="match status" value="1"/>
</dbReference>
<organism evidence="1 2">
    <name type="scientific">Vibrio panuliri</name>
    <dbReference type="NCBI Taxonomy" id="1381081"/>
    <lineage>
        <taxon>Bacteria</taxon>
        <taxon>Pseudomonadati</taxon>
        <taxon>Pseudomonadota</taxon>
        <taxon>Gammaproteobacteria</taxon>
        <taxon>Vibrionales</taxon>
        <taxon>Vibrionaceae</taxon>
        <taxon>Vibrio</taxon>
    </lineage>
</organism>
<protein>
    <submittedName>
        <fullName evidence="1">Thioredoxin</fullName>
    </submittedName>
</protein>
<dbReference type="OrthoDB" id="9813770at2"/>
<dbReference type="PANTHER" id="PTHR13887">
    <property type="entry name" value="GLUTATHIONE S-TRANSFERASE KAPPA"/>
    <property type="match status" value="1"/>
</dbReference>
<dbReference type="Proteomes" id="UP000186313">
    <property type="component" value="Unassembled WGS sequence"/>
</dbReference>
<sequence length="214" mass="24663">MTKAKLYYVHDPMCSWCWGYQPTWTQIEQSLEEEFSSSLEVHYLVGGLAPDSDEPMTEAMQQQISSYWRKISDYLGTEFNYDFWQNNTPRRSTYPACRAVLAARAQGAEKAMISAIQNAYYLRALNPSDIPVLQQLAAELQLDTKQFQDDLQSEQLNQRLLQEIDFARSIGGNSFPSLFLQRDKDVVELPIDYQDKHKTVQQIRAVLTAYPSSQ</sequence>
<dbReference type="InterPro" id="IPR036249">
    <property type="entry name" value="Thioredoxin-like_sf"/>
</dbReference>
<dbReference type="STRING" id="1381081.BIY22_16180"/>